<dbReference type="InterPro" id="IPR013767">
    <property type="entry name" value="PAS_fold"/>
</dbReference>
<dbReference type="CDD" id="cd00130">
    <property type="entry name" value="PAS"/>
    <property type="match status" value="2"/>
</dbReference>
<evidence type="ECO:0000256" key="1">
    <source>
        <dbReference type="SAM" id="Coils"/>
    </source>
</evidence>
<reference evidence="5" key="1">
    <citation type="submission" date="2012-06" db="EMBL/GenBank/DDBJ databases">
        <title>Complete sequence of chromosome of Desulfomonile tiedjei DSM 6799.</title>
        <authorList>
            <person name="Lucas S."/>
            <person name="Copeland A."/>
            <person name="Lapidus A."/>
            <person name="Glavina del Rio T."/>
            <person name="Dalin E."/>
            <person name="Tice H."/>
            <person name="Bruce D."/>
            <person name="Goodwin L."/>
            <person name="Pitluck S."/>
            <person name="Peters L."/>
            <person name="Ovchinnikova G."/>
            <person name="Zeytun A."/>
            <person name="Lu M."/>
            <person name="Kyrpides N."/>
            <person name="Mavromatis K."/>
            <person name="Ivanova N."/>
            <person name="Brettin T."/>
            <person name="Detter J.C."/>
            <person name="Han C."/>
            <person name="Larimer F."/>
            <person name="Land M."/>
            <person name="Hauser L."/>
            <person name="Markowitz V."/>
            <person name="Cheng J.-F."/>
            <person name="Hugenholtz P."/>
            <person name="Woyke T."/>
            <person name="Wu D."/>
            <person name="Spring S."/>
            <person name="Schroeder M."/>
            <person name="Brambilla E."/>
            <person name="Klenk H.-P."/>
            <person name="Eisen J.A."/>
        </authorList>
    </citation>
    <scope>NUCLEOTIDE SEQUENCE [LARGE SCALE GENOMIC DNA]</scope>
    <source>
        <strain evidence="5">ATCC 49306 / DSM 6799 / DCB-1</strain>
    </source>
</reference>
<dbReference type="STRING" id="706587.Desti_5048"/>
<keyword evidence="1" id="KW-0175">Coiled coil</keyword>
<sequence>MPDQTRDQLLTQLENMRRRVAELETALKNLASSCQEALNPPPQRREKGKIVDFRWFSERAAQLKAYESHDLSDLSMEDVERLLRELQVSQVEVKMQNEELRRVHEQLIESRDKYSSLYDAAPVGYFTLNKEGFVLEANLTAAILLGTTKAGLVHKPFSSFVSKDSYNAYYWHLERVFRTRSKQSCEIPLVRVDGSTFYARFESVASQNPDITPTYCQTVISDTTDLKKAQQDLLESEELHRITLSSISDTVFISDDSGGFTYICPNVHVIFGYTQEEVQEFKNVAHVLGPNLFDPARLDRCEEIPNIERTVKDKAGREHVLLINVKRVSIKGGTTLFSCRDITERKHAELALQQSLEKTQNEGKVI</sequence>
<feature type="domain" description="PAS" evidence="2">
    <location>
        <begin position="236"/>
        <end position="291"/>
    </location>
</feature>
<dbReference type="PROSITE" id="PS50113">
    <property type="entry name" value="PAC"/>
    <property type="match status" value="1"/>
</dbReference>
<evidence type="ECO:0000259" key="2">
    <source>
        <dbReference type="PROSITE" id="PS50112"/>
    </source>
</evidence>
<dbReference type="InterPro" id="IPR000700">
    <property type="entry name" value="PAS-assoc_C"/>
</dbReference>
<dbReference type="RefSeq" id="WP_014812761.1">
    <property type="nucleotide sequence ID" value="NC_018025.1"/>
</dbReference>
<dbReference type="AlphaFoldDB" id="I4CDL7"/>
<feature type="domain" description="PAS" evidence="2">
    <location>
        <begin position="110"/>
        <end position="180"/>
    </location>
</feature>
<evidence type="ECO:0000313" key="5">
    <source>
        <dbReference type="Proteomes" id="UP000006055"/>
    </source>
</evidence>
<dbReference type="PANTHER" id="PTHR44757">
    <property type="entry name" value="DIGUANYLATE CYCLASE DGCP"/>
    <property type="match status" value="1"/>
</dbReference>
<feature type="coiled-coil region" evidence="1">
    <location>
        <begin position="6"/>
        <end position="33"/>
    </location>
</feature>
<evidence type="ECO:0000313" key="4">
    <source>
        <dbReference type="EMBL" id="AFM27658.1"/>
    </source>
</evidence>
<keyword evidence="5" id="KW-1185">Reference proteome</keyword>
<dbReference type="SMART" id="SM00091">
    <property type="entry name" value="PAS"/>
    <property type="match status" value="2"/>
</dbReference>
<protein>
    <submittedName>
        <fullName evidence="4">PAS domain S-box</fullName>
    </submittedName>
</protein>
<dbReference type="InterPro" id="IPR052155">
    <property type="entry name" value="Biofilm_reg_signaling"/>
</dbReference>
<dbReference type="InterPro" id="IPR035965">
    <property type="entry name" value="PAS-like_dom_sf"/>
</dbReference>
<dbReference type="Proteomes" id="UP000006055">
    <property type="component" value="Chromosome"/>
</dbReference>
<dbReference type="NCBIfam" id="TIGR00229">
    <property type="entry name" value="sensory_box"/>
    <property type="match status" value="2"/>
</dbReference>
<accession>I4CDL7</accession>
<gene>
    <name evidence="4" type="ordered locus">Desti_5048</name>
</gene>
<feature type="domain" description="PAC" evidence="3">
    <location>
        <begin position="183"/>
        <end position="235"/>
    </location>
</feature>
<evidence type="ECO:0000259" key="3">
    <source>
        <dbReference type="PROSITE" id="PS50113"/>
    </source>
</evidence>
<dbReference type="EMBL" id="CP003360">
    <property type="protein sequence ID" value="AFM27658.1"/>
    <property type="molecule type" value="Genomic_DNA"/>
</dbReference>
<dbReference type="OrthoDB" id="5422462at2"/>
<organism evidence="4 5">
    <name type="scientific">Desulfomonile tiedjei (strain ATCC 49306 / DSM 6799 / DCB-1)</name>
    <dbReference type="NCBI Taxonomy" id="706587"/>
    <lineage>
        <taxon>Bacteria</taxon>
        <taxon>Pseudomonadati</taxon>
        <taxon>Thermodesulfobacteriota</taxon>
        <taxon>Desulfomonilia</taxon>
        <taxon>Desulfomonilales</taxon>
        <taxon>Desulfomonilaceae</taxon>
        <taxon>Desulfomonile</taxon>
    </lineage>
</organism>
<dbReference type="PROSITE" id="PS50112">
    <property type="entry name" value="PAS"/>
    <property type="match status" value="2"/>
</dbReference>
<dbReference type="GO" id="GO:0006355">
    <property type="term" value="P:regulation of DNA-templated transcription"/>
    <property type="evidence" value="ECO:0007669"/>
    <property type="project" value="InterPro"/>
</dbReference>
<dbReference type="Gene3D" id="3.30.450.20">
    <property type="entry name" value="PAS domain"/>
    <property type="match status" value="2"/>
</dbReference>
<name>I4CDL7_DESTA</name>
<dbReference type="Pfam" id="PF00989">
    <property type="entry name" value="PAS"/>
    <property type="match status" value="1"/>
</dbReference>
<dbReference type="KEGG" id="dti:Desti_5048"/>
<dbReference type="HOGENOM" id="CLU_755920_0_0_7"/>
<dbReference type="PANTHER" id="PTHR44757:SF2">
    <property type="entry name" value="BIOFILM ARCHITECTURE MAINTENANCE PROTEIN MBAA"/>
    <property type="match status" value="1"/>
</dbReference>
<dbReference type="SUPFAM" id="SSF55785">
    <property type="entry name" value="PYP-like sensor domain (PAS domain)"/>
    <property type="match status" value="2"/>
</dbReference>
<dbReference type="InterPro" id="IPR000014">
    <property type="entry name" value="PAS"/>
</dbReference>
<proteinExistence type="predicted"/>
<dbReference type="eggNOG" id="COG2202">
    <property type="taxonomic scope" value="Bacteria"/>
</dbReference>